<protein>
    <submittedName>
        <fullName evidence="2">Gamma-glutamylcyclotransferase (GGCT)/AIG2-like uncharacterized protein YtfP</fullName>
    </submittedName>
</protein>
<dbReference type="SUPFAM" id="SSF110857">
    <property type="entry name" value="Gamma-glutamyl cyclotransferase-like"/>
    <property type="match status" value="1"/>
</dbReference>
<dbReference type="Proteomes" id="UP000292298">
    <property type="component" value="Unassembled WGS sequence"/>
</dbReference>
<evidence type="ECO:0000313" key="2">
    <source>
        <dbReference type="EMBL" id="RZU98749.1"/>
    </source>
</evidence>
<keyword evidence="2" id="KW-0808">Transferase</keyword>
<dbReference type="OrthoDB" id="482277at2"/>
<organism evidence="2 3">
    <name type="scientific">Spiribacter vilamensis</name>
    <dbReference type="NCBI Taxonomy" id="531306"/>
    <lineage>
        <taxon>Bacteria</taxon>
        <taxon>Pseudomonadati</taxon>
        <taxon>Pseudomonadota</taxon>
        <taxon>Gammaproteobacteria</taxon>
        <taxon>Chromatiales</taxon>
        <taxon>Ectothiorhodospiraceae</taxon>
        <taxon>Spiribacter</taxon>
    </lineage>
</organism>
<dbReference type="InterPro" id="IPR009288">
    <property type="entry name" value="AIG2-like_dom"/>
</dbReference>
<dbReference type="InterPro" id="IPR013024">
    <property type="entry name" value="GGCT-like"/>
</dbReference>
<reference evidence="2 3" key="1">
    <citation type="submission" date="2019-02" db="EMBL/GenBank/DDBJ databases">
        <title>Genomic Encyclopedia of Type Strains, Phase IV (KMG-IV): sequencing the most valuable type-strain genomes for metagenomic binning, comparative biology and taxonomic classification.</title>
        <authorList>
            <person name="Goeker M."/>
        </authorList>
    </citation>
    <scope>NUCLEOTIDE SEQUENCE [LARGE SCALE GENOMIC DNA]</scope>
    <source>
        <strain evidence="2 3">DSM 21056</strain>
    </source>
</reference>
<proteinExistence type="predicted"/>
<name>A0A4Q8D0B6_9GAMM</name>
<dbReference type="GO" id="GO:0016740">
    <property type="term" value="F:transferase activity"/>
    <property type="evidence" value="ECO:0007669"/>
    <property type="project" value="UniProtKB-KW"/>
</dbReference>
<keyword evidence="3" id="KW-1185">Reference proteome</keyword>
<dbReference type="AlphaFoldDB" id="A0A4Q8D0B6"/>
<sequence length="127" mass="13868">MKLFIYGLLRPGFEGAKLLGNARSLGEATTQGWLYDLGGYPGLVAGDGIVHGEVCEVDDARLPEIDAFEQYDPADPAGSLYVRDVFTARQAETGEALSVQAYRYNRQPLAEGWIPSGDYRSGARHED</sequence>
<evidence type="ECO:0000259" key="1">
    <source>
        <dbReference type="Pfam" id="PF06094"/>
    </source>
</evidence>
<feature type="domain" description="Gamma-glutamylcyclotransferase AIG2-like" evidence="1">
    <location>
        <begin position="3"/>
        <end position="120"/>
    </location>
</feature>
<dbReference type="CDD" id="cd06661">
    <property type="entry name" value="GGCT_like"/>
    <property type="match status" value="1"/>
</dbReference>
<gene>
    <name evidence="2" type="ORF">EV698_1010</name>
</gene>
<dbReference type="Pfam" id="PF06094">
    <property type="entry name" value="GGACT"/>
    <property type="match status" value="1"/>
</dbReference>
<dbReference type="InterPro" id="IPR036568">
    <property type="entry name" value="GGCT-like_sf"/>
</dbReference>
<dbReference type="RefSeq" id="WP_130503036.1">
    <property type="nucleotide sequence ID" value="NZ_SHLI01000001.1"/>
</dbReference>
<accession>A0A4Q8D0B6</accession>
<comment type="caution">
    <text evidence="2">The sequence shown here is derived from an EMBL/GenBank/DDBJ whole genome shotgun (WGS) entry which is preliminary data.</text>
</comment>
<dbReference type="EMBL" id="SHLI01000001">
    <property type="protein sequence ID" value="RZU98749.1"/>
    <property type="molecule type" value="Genomic_DNA"/>
</dbReference>
<evidence type="ECO:0000313" key="3">
    <source>
        <dbReference type="Proteomes" id="UP000292298"/>
    </source>
</evidence>
<dbReference type="Gene3D" id="3.10.490.10">
    <property type="entry name" value="Gamma-glutamyl cyclotransferase-like"/>
    <property type="match status" value="1"/>
</dbReference>